<comment type="caution">
    <text evidence="2">The sequence shown here is derived from an EMBL/GenBank/DDBJ whole genome shotgun (WGS) entry which is preliminary data.</text>
</comment>
<name>A0A6G0N334_9STRA</name>
<evidence type="ECO:0000256" key="1">
    <source>
        <dbReference type="SAM" id="MobiDB-lite"/>
    </source>
</evidence>
<gene>
    <name evidence="2" type="ORF">PF004_g22062</name>
</gene>
<proteinExistence type="predicted"/>
<accession>A0A6G0N334</accession>
<dbReference type="AlphaFoldDB" id="A0A6G0N334"/>
<reference evidence="2 3" key="1">
    <citation type="submission" date="2018-09" db="EMBL/GenBank/DDBJ databases">
        <title>Genomic investigation of the strawberry pathogen Phytophthora fragariae indicates pathogenicity is determined by transcriptional variation in three key races.</title>
        <authorList>
            <person name="Adams T.M."/>
            <person name="Armitage A.D."/>
            <person name="Sobczyk M.K."/>
            <person name="Bates H.J."/>
            <person name="Dunwell J.M."/>
            <person name="Nellist C.F."/>
            <person name="Harrison R.J."/>
        </authorList>
    </citation>
    <scope>NUCLEOTIDE SEQUENCE [LARGE SCALE GENOMIC DNA]</scope>
    <source>
        <strain evidence="2 3">BC-23</strain>
    </source>
</reference>
<evidence type="ECO:0000313" key="3">
    <source>
        <dbReference type="Proteomes" id="UP000476176"/>
    </source>
</evidence>
<evidence type="ECO:0000313" key="2">
    <source>
        <dbReference type="EMBL" id="KAE9189918.1"/>
    </source>
</evidence>
<organism evidence="2 3">
    <name type="scientific">Phytophthora fragariae</name>
    <dbReference type="NCBI Taxonomy" id="53985"/>
    <lineage>
        <taxon>Eukaryota</taxon>
        <taxon>Sar</taxon>
        <taxon>Stramenopiles</taxon>
        <taxon>Oomycota</taxon>
        <taxon>Peronosporomycetes</taxon>
        <taxon>Peronosporales</taxon>
        <taxon>Peronosporaceae</taxon>
        <taxon>Phytophthora</taxon>
    </lineage>
</organism>
<feature type="region of interest" description="Disordered" evidence="1">
    <location>
        <begin position="90"/>
        <end position="111"/>
    </location>
</feature>
<protein>
    <submittedName>
        <fullName evidence="2">Uncharacterized protein</fullName>
    </submittedName>
</protein>
<dbReference type="EMBL" id="QXGC01002164">
    <property type="protein sequence ID" value="KAE9189918.1"/>
    <property type="molecule type" value="Genomic_DNA"/>
</dbReference>
<dbReference type="Proteomes" id="UP000476176">
    <property type="component" value="Unassembled WGS sequence"/>
</dbReference>
<sequence length="111" mass="12360">MLPLRLRSWWLCCHWCSTFPSPRPASMAARFRSPVLPWLPLQLRARLLESLAGPPVDPRSLYGRALRLASVEVAVRVRRVCRLRSIRLPSAVGSSSSSGLVGSSPSWFSSM</sequence>